<proteinExistence type="predicted"/>
<dbReference type="SUPFAM" id="SSF54285">
    <property type="entry name" value="MoaD/ThiS"/>
    <property type="match status" value="1"/>
</dbReference>
<dbReference type="RefSeq" id="WP_123288625.1">
    <property type="nucleotide sequence ID" value="NZ_RJVA01000001.1"/>
</dbReference>
<reference evidence="1 2" key="1">
    <citation type="submission" date="2018-11" db="EMBL/GenBank/DDBJ databases">
        <title>Genomic Encyclopedia of Type Strains, Phase IV (KMG-IV): sequencing the most valuable type-strain genomes for metagenomic binning, comparative biology and taxonomic classification.</title>
        <authorList>
            <person name="Goeker M."/>
        </authorList>
    </citation>
    <scope>NUCLEOTIDE SEQUENCE [LARGE SCALE GENOMIC DNA]</scope>
    <source>
        <strain evidence="1 2">DSM 22027</strain>
    </source>
</reference>
<dbReference type="Gene3D" id="3.10.20.30">
    <property type="match status" value="1"/>
</dbReference>
<dbReference type="InterPro" id="IPR016155">
    <property type="entry name" value="Mopterin_synth/thiamin_S_b"/>
</dbReference>
<evidence type="ECO:0000313" key="2">
    <source>
        <dbReference type="Proteomes" id="UP000276223"/>
    </source>
</evidence>
<dbReference type="InterPro" id="IPR003749">
    <property type="entry name" value="ThiS/MoaD-like"/>
</dbReference>
<protein>
    <submittedName>
        <fullName evidence="1">ThiS family protein</fullName>
    </submittedName>
</protein>
<organism evidence="1 2">
    <name type="scientific">Desulfosoma caldarium</name>
    <dbReference type="NCBI Taxonomy" id="610254"/>
    <lineage>
        <taxon>Bacteria</taxon>
        <taxon>Pseudomonadati</taxon>
        <taxon>Thermodesulfobacteriota</taxon>
        <taxon>Syntrophobacteria</taxon>
        <taxon>Syntrophobacterales</taxon>
        <taxon>Syntrophobacteraceae</taxon>
        <taxon>Desulfosoma</taxon>
    </lineage>
</organism>
<dbReference type="Pfam" id="PF02597">
    <property type="entry name" value="ThiS"/>
    <property type="match status" value="1"/>
</dbReference>
<dbReference type="AlphaFoldDB" id="A0A3N1VR26"/>
<dbReference type="EMBL" id="RJVA01000001">
    <property type="protein sequence ID" value="ROR03521.1"/>
    <property type="molecule type" value="Genomic_DNA"/>
</dbReference>
<gene>
    <name evidence="1" type="ORF">EDC27_0055</name>
</gene>
<dbReference type="OrthoDB" id="9801945at2"/>
<dbReference type="InterPro" id="IPR012675">
    <property type="entry name" value="Beta-grasp_dom_sf"/>
</dbReference>
<keyword evidence="2" id="KW-1185">Reference proteome</keyword>
<comment type="caution">
    <text evidence="1">The sequence shown here is derived from an EMBL/GenBank/DDBJ whole genome shotgun (WGS) entry which is preliminary data.</text>
</comment>
<sequence length="79" mass="8405">MPLLVLLAATLRRAVPDYDPMTGLTMTVPAGTTVKELAEMLHLPLEDVKLIMVNGVASSWNTALQGNERVAFFPPVGGG</sequence>
<evidence type="ECO:0000313" key="1">
    <source>
        <dbReference type="EMBL" id="ROR03521.1"/>
    </source>
</evidence>
<accession>A0A3N1VR26</accession>
<name>A0A3N1VR26_9BACT</name>
<dbReference type="Proteomes" id="UP000276223">
    <property type="component" value="Unassembled WGS sequence"/>
</dbReference>